<dbReference type="Pfam" id="PF03773">
    <property type="entry name" value="ArsP_1"/>
    <property type="match status" value="1"/>
</dbReference>
<dbReference type="InterPro" id="IPR052923">
    <property type="entry name" value="UPF0718"/>
</dbReference>
<proteinExistence type="inferred from homology"/>
<keyword evidence="4 7" id="KW-0812">Transmembrane</keyword>
<keyword evidence="9" id="KW-1185">Reference proteome</keyword>
<keyword evidence="3" id="KW-1003">Cell membrane</keyword>
<dbReference type="PANTHER" id="PTHR34184">
    <property type="entry name" value="UPF0718 PROTEIN YCGR"/>
    <property type="match status" value="1"/>
</dbReference>
<name>A0A518BBD6_9BACT</name>
<feature type="transmembrane region" description="Helical" evidence="7">
    <location>
        <begin position="378"/>
        <end position="399"/>
    </location>
</feature>
<dbReference type="EMBL" id="CP036279">
    <property type="protein sequence ID" value="QDU64305.1"/>
    <property type="molecule type" value="Genomic_DNA"/>
</dbReference>
<dbReference type="RefSeq" id="WP_145262417.1">
    <property type="nucleotide sequence ID" value="NZ_CP036279.1"/>
</dbReference>
<evidence type="ECO:0000313" key="9">
    <source>
        <dbReference type="Proteomes" id="UP000317093"/>
    </source>
</evidence>
<feature type="transmembrane region" description="Helical" evidence="7">
    <location>
        <begin position="327"/>
        <end position="348"/>
    </location>
</feature>
<dbReference type="GO" id="GO:0005886">
    <property type="term" value="C:plasma membrane"/>
    <property type="evidence" value="ECO:0007669"/>
    <property type="project" value="UniProtKB-SubCell"/>
</dbReference>
<dbReference type="InterPro" id="IPR005524">
    <property type="entry name" value="DUF318"/>
</dbReference>
<protein>
    <submittedName>
        <fullName evidence="8">Putative permease</fullName>
    </submittedName>
</protein>
<evidence type="ECO:0000256" key="1">
    <source>
        <dbReference type="ARBA" id="ARBA00004651"/>
    </source>
</evidence>
<organism evidence="8 9">
    <name type="scientific">Kolteria novifilia</name>
    <dbReference type="NCBI Taxonomy" id="2527975"/>
    <lineage>
        <taxon>Bacteria</taxon>
        <taxon>Pseudomonadati</taxon>
        <taxon>Planctomycetota</taxon>
        <taxon>Planctomycetia</taxon>
        <taxon>Kolteriales</taxon>
        <taxon>Kolteriaceae</taxon>
        <taxon>Kolteria</taxon>
    </lineage>
</organism>
<evidence type="ECO:0000256" key="2">
    <source>
        <dbReference type="ARBA" id="ARBA00006386"/>
    </source>
</evidence>
<feature type="transmembrane region" description="Helical" evidence="7">
    <location>
        <begin position="238"/>
        <end position="259"/>
    </location>
</feature>
<dbReference type="Proteomes" id="UP000317093">
    <property type="component" value="Chromosome"/>
</dbReference>
<feature type="transmembrane region" description="Helical" evidence="7">
    <location>
        <begin position="53"/>
        <end position="75"/>
    </location>
</feature>
<comment type="subcellular location">
    <subcellularLocation>
        <location evidence="1">Cell membrane</location>
        <topology evidence="1">Multi-pass membrane protein</topology>
    </subcellularLocation>
</comment>
<gene>
    <name evidence="8" type="ORF">Pan216_51940</name>
</gene>
<evidence type="ECO:0000256" key="3">
    <source>
        <dbReference type="ARBA" id="ARBA00022475"/>
    </source>
</evidence>
<feature type="transmembrane region" description="Helical" evidence="7">
    <location>
        <begin position="12"/>
        <end position="33"/>
    </location>
</feature>
<feature type="transmembrane region" description="Helical" evidence="7">
    <location>
        <begin position="173"/>
        <end position="193"/>
    </location>
</feature>
<evidence type="ECO:0000256" key="5">
    <source>
        <dbReference type="ARBA" id="ARBA00022989"/>
    </source>
</evidence>
<dbReference type="OrthoDB" id="9777774at2"/>
<feature type="transmembrane region" description="Helical" evidence="7">
    <location>
        <begin position="87"/>
        <end position="108"/>
    </location>
</feature>
<dbReference type="AlphaFoldDB" id="A0A518BBD6"/>
<dbReference type="KEGG" id="knv:Pan216_51940"/>
<keyword evidence="6 7" id="KW-0472">Membrane</keyword>
<dbReference type="PANTHER" id="PTHR34184:SF4">
    <property type="entry name" value="UPF0718 PROTEIN YCGR"/>
    <property type="match status" value="1"/>
</dbReference>
<evidence type="ECO:0000256" key="6">
    <source>
        <dbReference type="ARBA" id="ARBA00023136"/>
    </source>
</evidence>
<accession>A0A518BBD6</accession>
<feature type="transmembrane region" description="Helical" evidence="7">
    <location>
        <begin position="114"/>
        <end position="132"/>
    </location>
</feature>
<evidence type="ECO:0000313" key="8">
    <source>
        <dbReference type="EMBL" id="QDU64305.1"/>
    </source>
</evidence>
<comment type="similarity">
    <text evidence="2">Belongs to the UPF0718 family.</text>
</comment>
<evidence type="ECO:0000256" key="7">
    <source>
        <dbReference type="SAM" id="Phobius"/>
    </source>
</evidence>
<evidence type="ECO:0000256" key="4">
    <source>
        <dbReference type="ARBA" id="ARBA00022692"/>
    </source>
</evidence>
<keyword evidence="5 7" id="KW-1133">Transmembrane helix</keyword>
<reference evidence="8 9" key="1">
    <citation type="submission" date="2019-02" db="EMBL/GenBank/DDBJ databases">
        <title>Deep-cultivation of Planctomycetes and their phenomic and genomic characterization uncovers novel biology.</title>
        <authorList>
            <person name="Wiegand S."/>
            <person name="Jogler M."/>
            <person name="Boedeker C."/>
            <person name="Pinto D."/>
            <person name="Vollmers J."/>
            <person name="Rivas-Marin E."/>
            <person name="Kohn T."/>
            <person name="Peeters S.H."/>
            <person name="Heuer A."/>
            <person name="Rast P."/>
            <person name="Oberbeckmann S."/>
            <person name="Bunk B."/>
            <person name="Jeske O."/>
            <person name="Meyerdierks A."/>
            <person name="Storesund J.E."/>
            <person name="Kallscheuer N."/>
            <person name="Luecker S."/>
            <person name="Lage O.M."/>
            <person name="Pohl T."/>
            <person name="Merkel B.J."/>
            <person name="Hornburger P."/>
            <person name="Mueller R.-W."/>
            <person name="Bruemmer F."/>
            <person name="Labrenz M."/>
            <person name="Spormann A.M."/>
            <person name="Op den Camp H."/>
            <person name="Overmann J."/>
            <person name="Amann R."/>
            <person name="Jetten M.S.M."/>
            <person name="Mascher T."/>
            <person name="Medema M.H."/>
            <person name="Devos D.P."/>
            <person name="Kaster A.-K."/>
            <person name="Ovreas L."/>
            <person name="Rohde M."/>
            <person name="Galperin M.Y."/>
            <person name="Jogler C."/>
        </authorList>
    </citation>
    <scope>NUCLEOTIDE SEQUENCE [LARGE SCALE GENOMIC DNA]</scope>
    <source>
        <strain evidence="8 9">Pan216</strain>
    </source>
</reference>
<sequence length="513" mass="55511">MSIFLGTMVIRGIQVLLEAAPTLLCGVVFAGLLRHLVKPDYVRRLFARTDFGGLVKASFVGMLIPVGSLGVLPILRELRRLGARTPNLLSFALAAPMLNPITLVYGLTVLRPPIFLLLVAVTLLVSLAVGGLTNRWSTRERTPVEDVEPTRSSSLRLVNSLIASARLCAGPTALDVLLVMVVTGLAAAFVPIYPLTSSLKYTDPWAPPLMALVAFPAYVSPAMGVVQMGAISSIQFSLGAAVAIHVFGVGLNVILPYWVARIYGVRRAIALGFVVIAATLALGYASDAIFEHPLGSEQDTHALDQYGQVRHLLAPERLWQLLEEASIPVYVALGTLLGLLVTGTILRLTGTERLKESPAAAEVAHNDSIWNKQIPQPWPSIVGVVSALAVVVMLIYVYYPPVEELFDEMSSVRANAISAYRVGTPELARQEFQTWDYLAGKLPIAAVLRRGSVSAEARTRTGAFRDMLARVRDSVGTTSKIEKDKLIRELTDSYSECREAYRAAGNTEREGAT</sequence>
<feature type="transmembrane region" description="Helical" evidence="7">
    <location>
        <begin position="265"/>
        <end position="285"/>
    </location>
</feature>